<dbReference type="InterPro" id="IPR011701">
    <property type="entry name" value="MFS"/>
</dbReference>
<keyword evidence="2" id="KW-1003">Cell membrane</keyword>
<feature type="transmembrane region" description="Helical" evidence="6">
    <location>
        <begin position="168"/>
        <end position="188"/>
    </location>
</feature>
<comment type="subcellular location">
    <subcellularLocation>
        <location evidence="1">Cell membrane</location>
        <topology evidence="1">Multi-pass membrane protein</topology>
    </subcellularLocation>
</comment>
<feature type="transmembrane region" description="Helical" evidence="6">
    <location>
        <begin position="363"/>
        <end position="383"/>
    </location>
</feature>
<keyword evidence="5 6" id="KW-0472">Membrane</keyword>
<feature type="transmembrane region" description="Helical" evidence="6">
    <location>
        <begin position="276"/>
        <end position="294"/>
    </location>
</feature>
<feature type="transmembrane region" description="Helical" evidence="6">
    <location>
        <begin position="209"/>
        <end position="232"/>
    </location>
</feature>
<evidence type="ECO:0000256" key="1">
    <source>
        <dbReference type="ARBA" id="ARBA00004651"/>
    </source>
</evidence>
<dbReference type="Proteomes" id="UP000035860">
    <property type="component" value="Unassembled WGS sequence"/>
</dbReference>
<evidence type="ECO:0000256" key="2">
    <source>
        <dbReference type="ARBA" id="ARBA00022475"/>
    </source>
</evidence>
<dbReference type="InterPro" id="IPR036259">
    <property type="entry name" value="MFS_trans_sf"/>
</dbReference>
<dbReference type="Pfam" id="PF07690">
    <property type="entry name" value="MFS_1"/>
    <property type="match status" value="1"/>
</dbReference>
<dbReference type="Gene3D" id="1.20.1250.20">
    <property type="entry name" value="MFS general substrate transporter like domains"/>
    <property type="match status" value="1"/>
</dbReference>
<keyword evidence="9" id="KW-1185">Reference proteome</keyword>
<sequence length="388" mass="42026">MLTTTQIDRLRTYRVMLLAFAAFIFNTTEYIPIALLSDIGTSFSMPVDKVGIMMTVYAWIVALVSLPLMLATAKIERKRLLVGVFTLFVASHILSAVATSFGVLLIARTGVALAHAIFWSITASLVVRLAAKDKRTKALGLLATGSALAAVLGLPIGRLVGQYLGWRASFALIGVLALICLVILWKILPNLPSRNVGNIKSLPDILKNTPLLLVYLMIILIVTAHFTAYSYIEPFMLNVVNFSANFATWILLMFGLAGIVASILFGRYYERMERSFLWLAMMAIALGLSTLFLFSDMSALWVINAFLWGIGATTISLVLQIQVLRLAPKATDVAMSIFSGIFNIGIGGGALLGGIVIAQMSLIHIGHVGAAVALLAMLAAWAYTRRLA</sequence>
<evidence type="ECO:0000259" key="7">
    <source>
        <dbReference type="PROSITE" id="PS50850"/>
    </source>
</evidence>
<dbReference type="PANTHER" id="PTHR43124:SF4">
    <property type="entry name" value="SUGAR EFFLUX TRANSPORTER"/>
    <property type="match status" value="1"/>
</dbReference>
<evidence type="ECO:0000256" key="5">
    <source>
        <dbReference type="ARBA" id="ARBA00023136"/>
    </source>
</evidence>
<dbReference type="eggNOG" id="COG2814">
    <property type="taxonomic scope" value="Bacteria"/>
</dbReference>
<dbReference type="OrthoDB" id="9788453at2"/>
<feature type="transmembrane region" description="Helical" evidence="6">
    <location>
        <begin position="112"/>
        <end position="131"/>
    </location>
</feature>
<protein>
    <submittedName>
        <fullName evidence="8">Arabinose transporter</fullName>
    </submittedName>
</protein>
<dbReference type="RefSeq" id="WP_036364045.1">
    <property type="nucleotide sequence ID" value="NZ_AOMT01000019.1"/>
</dbReference>
<feature type="transmembrane region" description="Helical" evidence="6">
    <location>
        <begin position="80"/>
        <end position="106"/>
    </location>
</feature>
<evidence type="ECO:0000256" key="3">
    <source>
        <dbReference type="ARBA" id="ARBA00022692"/>
    </source>
</evidence>
<feature type="transmembrane region" description="Helical" evidence="6">
    <location>
        <begin position="333"/>
        <end position="357"/>
    </location>
</feature>
<dbReference type="AlphaFoldDB" id="A0A066UE59"/>
<keyword evidence="3 6" id="KW-0812">Transmembrane</keyword>
<gene>
    <name evidence="8" type="ORF">MBO_04157</name>
</gene>
<dbReference type="SUPFAM" id="SSF103473">
    <property type="entry name" value="MFS general substrate transporter"/>
    <property type="match status" value="1"/>
</dbReference>
<evidence type="ECO:0000313" key="9">
    <source>
        <dbReference type="Proteomes" id="UP000035860"/>
    </source>
</evidence>
<dbReference type="GO" id="GO:0005886">
    <property type="term" value="C:plasma membrane"/>
    <property type="evidence" value="ECO:0007669"/>
    <property type="project" value="UniProtKB-SubCell"/>
</dbReference>
<proteinExistence type="predicted"/>
<accession>A0A066UE59</accession>
<feature type="transmembrane region" description="Helical" evidence="6">
    <location>
        <begin position="244"/>
        <end position="264"/>
    </location>
</feature>
<reference evidence="8 9" key="1">
    <citation type="journal article" date="2014" name="Genome Announc.">
        <title>Draft Genome Sequence of Moraxella bovoculi Strain 237T (ATCC BAA-1259T) Isolated from a Calf with Infectious Bovine Keratoconjunctivitis.</title>
        <authorList>
            <person name="Calcutt M.J."/>
            <person name="Foecking M.F."/>
            <person name="Martin N.T."/>
            <person name="Mhlanga-Mutangadura T."/>
            <person name="Reilly T.J."/>
        </authorList>
    </citation>
    <scope>NUCLEOTIDE SEQUENCE [LARGE SCALE GENOMIC DNA]</scope>
    <source>
        <strain evidence="8 9">237</strain>
    </source>
</reference>
<dbReference type="CDD" id="cd17324">
    <property type="entry name" value="MFS_NepI_like"/>
    <property type="match status" value="1"/>
</dbReference>
<feature type="transmembrane region" description="Helical" evidence="6">
    <location>
        <begin position="138"/>
        <end position="156"/>
    </location>
</feature>
<dbReference type="NCBIfam" id="NF002921">
    <property type="entry name" value="PRK03545.1"/>
    <property type="match status" value="1"/>
</dbReference>
<name>A0A066UE59_9GAMM</name>
<dbReference type="EMBL" id="AOMT01000019">
    <property type="protein sequence ID" value="KDN25390.1"/>
    <property type="molecule type" value="Genomic_DNA"/>
</dbReference>
<keyword evidence="4 6" id="KW-1133">Transmembrane helix</keyword>
<comment type="caution">
    <text evidence="8">The sequence shown here is derived from an EMBL/GenBank/DDBJ whole genome shotgun (WGS) entry which is preliminary data.</text>
</comment>
<organism evidence="8 9">
    <name type="scientific">Moraxella bovoculi 237</name>
    <dbReference type="NCBI Taxonomy" id="743974"/>
    <lineage>
        <taxon>Bacteria</taxon>
        <taxon>Pseudomonadati</taxon>
        <taxon>Pseudomonadota</taxon>
        <taxon>Gammaproteobacteria</taxon>
        <taxon>Moraxellales</taxon>
        <taxon>Moraxellaceae</taxon>
        <taxon>Moraxella</taxon>
    </lineage>
</organism>
<dbReference type="PANTHER" id="PTHR43124">
    <property type="entry name" value="PURINE EFFLUX PUMP PBUE"/>
    <property type="match status" value="1"/>
</dbReference>
<dbReference type="PROSITE" id="PS50850">
    <property type="entry name" value="MFS"/>
    <property type="match status" value="1"/>
</dbReference>
<dbReference type="GO" id="GO:0022857">
    <property type="term" value="F:transmembrane transporter activity"/>
    <property type="evidence" value="ECO:0007669"/>
    <property type="project" value="InterPro"/>
</dbReference>
<evidence type="ECO:0000256" key="6">
    <source>
        <dbReference type="SAM" id="Phobius"/>
    </source>
</evidence>
<evidence type="ECO:0000313" key="8">
    <source>
        <dbReference type="EMBL" id="KDN25390.1"/>
    </source>
</evidence>
<feature type="domain" description="Major facilitator superfamily (MFS) profile" evidence="7">
    <location>
        <begin position="14"/>
        <end position="388"/>
    </location>
</feature>
<feature type="transmembrane region" description="Helical" evidence="6">
    <location>
        <begin position="300"/>
        <end position="321"/>
    </location>
</feature>
<dbReference type="InterPro" id="IPR020846">
    <property type="entry name" value="MFS_dom"/>
</dbReference>
<evidence type="ECO:0000256" key="4">
    <source>
        <dbReference type="ARBA" id="ARBA00022989"/>
    </source>
</evidence>
<dbReference type="InterPro" id="IPR050189">
    <property type="entry name" value="MFS_Efflux_Transporters"/>
</dbReference>
<feature type="transmembrane region" description="Helical" evidence="6">
    <location>
        <begin position="56"/>
        <end position="73"/>
    </location>
</feature>
<feature type="transmembrane region" description="Helical" evidence="6">
    <location>
        <begin position="12"/>
        <end position="36"/>
    </location>
</feature>